<evidence type="ECO:0000313" key="11">
    <source>
        <dbReference type="EMBL" id="RJG24498.1"/>
    </source>
</evidence>
<dbReference type="NCBIfam" id="NF001377">
    <property type="entry name" value="PRK00278.2-4"/>
    <property type="match status" value="1"/>
</dbReference>
<evidence type="ECO:0000256" key="1">
    <source>
        <dbReference type="ARBA" id="ARBA00001633"/>
    </source>
</evidence>
<keyword evidence="8 9" id="KW-0456">Lyase</keyword>
<dbReference type="RefSeq" id="WP_119792911.1">
    <property type="nucleotide sequence ID" value="NZ_QYZD01000006.1"/>
</dbReference>
<dbReference type="Proteomes" id="UP000266177">
    <property type="component" value="Unassembled WGS sequence"/>
</dbReference>
<organism evidence="11 12">
    <name type="scientific">Paenibacillus thiaminolyticus</name>
    <name type="common">Bacillus thiaminolyticus</name>
    <dbReference type="NCBI Taxonomy" id="49283"/>
    <lineage>
        <taxon>Bacteria</taxon>
        <taxon>Bacillati</taxon>
        <taxon>Bacillota</taxon>
        <taxon>Bacilli</taxon>
        <taxon>Bacillales</taxon>
        <taxon>Paenibacillaceae</taxon>
        <taxon>Paenibacillus</taxon>
    </lineage>
</organism>
<dbReference type="FunFam" id="3.20.20.70:FF:000024">
    <property type="entry name" value="Indole-3-glycerol phosphate synthase"/>
    <property type="match status" value="1"/>
</dbReference>
<protein>
    <recommendedName>
        <fullName evidence="9">Indole-3-glycerol phosphate synthase</fullName>
        <shortName evidence="9">IGPS</shortName>
        <ecNumber evidence="9">4.1.1.48</ecNumber>
    </recommendedName>
</protein>
<evidence type="ECO:0000256" key="9">
    <source>
        <dbReference type="HAMAP-Rule" id="MF_00134"/>
    </source>
</evidence>
<dbReference type="GO" id="GO:0004425">
    <property type="term" value="F:indole-3-glycerol-phosphate synthase activity"/>
    <property type="evidence" value="ECO:0007669"/>
    <property type="project" value="UniProtKB-UniRule"/>
</dbReference>
<dbReference type="InterPro" id="IPR001468">
    <property type="entry name" value="Indole-3-GlycerolPSynthase_CS"/>
</dbReference>
<evidence type="ECO:0000256" key="4">
    <source>
        <dbReference type="ARBA" id="ARBA00022605"/>
    </source>
</evidence>
<dbReference type="AlphaFoldDB" id="A0A3A3GJD8"/>
<dbReference type="HAMAP" id="MF_00134_B">
    <property type="entry name" value="IGPS_B"/>
    <property type="match status" value="1"/>
</dbReference>
<evidence type="ECO:0000256" key="7">
    <source>
        <dbReference type="ARBA" id="ARBA00023141"/>
    </source>
</evidence>
<keyword evidence="6 9" id="KW-0822">Tryptophan biosynthesis</keyword>
<dbReference type="InterPro" id="IPR013785">
    <property type="entry name" value="Aldolase_TIM"/>
</dbReference>
<evidence type="ECO:0000256" key="3">
    <source>
        <dbReference type="ARBA" id="ARBA00008737"/>
    </source>
</evidence>
<comment type="caution">
    <text evidence="11">The sequence shown here is derived from an EMBL/GenBank/DDBJ whole genome shotgun (WGS) entry which is preliminary data.</text>
</comment>
<dbReference type="EC" id="4.1.1.48" evidence="9"/>
<keyword evidence="4 9" id="KW-0028">Amino-acid biosynthesis</keyword>
<dbReference type="Gene3D" id="3.20.20.70">
    <property type="entry name" value="Aldolase class I"/>
    <property type="match status" value="1"/>
</dbReference>
<evidence type="ECO:0000259" key="10">
    <source>
        <dbReference type="Pfam" id="PF00218"/>
    </source>
</evidence>
<dbReference type="SUPFAM" id="SSF51366">
    <property type="entry name" value="Ribulose-phoshate binding barrel"/>
    <property type="match status" value="1"/>
</dbReference>
<dbReference type="OrthoDB" id="9804217at2"/>
<evidence type="ECO:0000256" key="2">
    <source>
        <dbReference type="ARBA" id="ARBA00004696"/>
    </source>
</evidence>
<dbReference type="GO" id="GO:0000162">
    <property type="term" value="P:L-tryptophan biosynthetic process"/>
    <property type="evidence" value="ECO:0007669"/>
    <property type="project" value="UniProtKB-UniRule"/>
</dbReference>
<comment type="pathway">
    <text evidence="2 9">Amino-acid biosynthesis; L-tryptophan biosynthesis; L-tryptophan from chorismate: step 4/5.</text>
</comment>
<comment type="catalytic activity">
    <reaction evidence="1 9">
        <text>1-(2-carboxyphenylamino)-1-deoxy-D-ribulose 5-phosphate + H(+) = (1S,2R)-1-C-(indol-3-yl)glycerol 3-phosphate + CO2 + H2O</text>
        <dbReference type="Rhea" id="RHEA:23476"/>
        <dbReference type="ChEBI" id="CHEBI:15377"/>
        <dbReference type="ChEBI" id="CHEBI:15378"/>
        <dbReference type="ChEBI" id="CHEBI:16526"/>
        <dbReference type="ChEBI" id="CHEBI:58613"/>
        <dbReference type="ChEBI" id="CHEBI:58866"/>
        <dbReference type="EC" id="4.1.1.48"/>
    </reaction>
</comment>
<dbReference type="EMBL" id="QYZD01000006">
    <property type="protein sequence ID" value="RJG24498.1"/>
    <property type="molecule type" value="Genomic_DNA"/>
</dbReference>
<evidence type="ECO:0000256" key="8">
    <source>
        <dbReference type="ARBA" id="ARBA00023239"/>
    </source>
</evidence>
<evidence type="ECO:0000313" key="12">
    <source>
        <dbReference type="Proteomes" id="UP000266177"/>
    </source>
</evidence>
<dbReference type="PROSITE" id="PS00614">
    <property type="entry name" value="IGPS"/>
    <property type="match status" value="1"/>
</dbReference>
<dbReference type="CDD" id="cd00331">
    <property type="entry name" value="IGPS"/>
    <property type="match status" value="1"/>
</dbReference>
<dbReference type="Pfam" id="PF00218">
    <property type="entry name" value="IGPS"/>
    <property type="match status" value="1"/>
</dbReference>
<accession>A0A3A3GJD8</accession>
<evidence type="ECO:0000256" key="5">
    <source>
        <dbReference type="ARBA" id="ARBA00022793"/>
    </source>
</evidence>
<dbReference type="InterPro" id="IPR013798">
    <property type="entry name" value="Indole-3-glycerol_P_synth_dom"/>
</dbReference>
<dbReference type="InterPro" id="IPR045186">
    <property type="entry name" value="Indole-3-glycerol_P_synth"/>
</dbReference>
<dbReference type="InterPro" id="IPR011060">
    <property type="entry name" value="RibuloseP-bd_barrel"/>
</dbReference>
<reference evidence="11 12" key="1">
    <citation type="submission" date="2018-09" db="EMBL/GenBank/DDBJ databases">
        <title>Paenibacillus SK2017-BO5.</title>
        <authorList>
            <person name="Piskunova J.V."/>
            <person name="Dubiley S.A."/>
            <person name="Severinov K.V."/>
        </authorList>
    </citation>
    <scope>NUCLEOTIDE SEQUENCE [LARGE SCALE GENOMIC DNA]</scope>
    <source>
        <strain evidence="11 12">BO5</strain>
    </source>
</reference>
<comment type="similarity">
    <text evidence="3 9">Belongs to the TrpC family.</text>
</comment>
<dbReference type="PANTHER" id="PTHR22854:SF2">
    <property type="entry name" value="INDOLE-3-GLYCEROL-PHOSPHATE SYNTHASE"/>
    <property type="match status" value="1"/>
</dbReference>
<keyword evidence="7 9" id="KW-0057">Aromatic amino acid biosynthesis</keyword>
<name>A0A3A3GJD8_PANTH</name>
<sequence>MFLDRIVETKRREVAELAAELNRREAERAIAQLPPCRSLIYALTAGKRRSVGLIAEVKKASPSKGLIRQDFDPAAIARGYEAAGADALSVLTDRDYFQGGNDILREVRGRTGLPVLRKEFIIDELQMLEARVIGADAVLLIAAILNDSELARLNRCALELGMETLIEVHDEQELERVLALDNAPLIGINNRNLHTFVTDLEQTERLRALIPADRTLVSESGIHKPEHMNRLADMGIDAALVGEHLMRQPNVEVAVEQLMSGLPRIAV</sequence>
<keyword evidence="5 9" id="KW-0210">Decarboxylase</keyword>
<proteinExistence type="inferred from homology"/>
<dbReference type="UniPathway" id="UPA00035">
    <property type="reaction ID" value="UER00043"/>
</dbReference>
<dbReference type="GO" id="GO:0004640">
    <property type="term" value="F:phosphoribosylanthranilate isomerase activity"/>
    <property type="evidence" value="ECO:0007669"/>
    <property type="project" value="TreeGrafter"/>
</dbReference>
<dbReference type="PANTHER" id="PTHR22854">
    <property type="entry name" value="TRYPTOPHAN BIOSYNTHESIS PROTEIN"/>
    <property type="match status" value="1"/>
</dbReference>
<feature type="domain" description="Indole-3-glycerol phosphate synthase" evidence="10">
    <location>
        <begin position="3"/>
        <end position="258"/>
    </location>
</feature>
<gene>
    <name evidence="9 11" type="primary">trpC</name>
    <name evidence="11" type="ORF">DQX05_09235</name>
</gene>
<evidence type="ECO:0000256" key="6">
    <source>
        <dbReference type="ARBA" id="ARBA00022822"/>
    </source>
</evidence>